<comment type="caution">
    <text evidence="2">The sequence shown here is derived from an EMBL/GenBank/DDBJ whole genome shotgun (WGS) entry which is preliminary data.</text>
</comment>
<proteinExistence type="predicted"/>
<organism evidence="2 3">
    <name type="scientific">Candidatus Kaiserbacteria bacterium RIFCSPHIGHO2_02_FULL_55_25</name>
    <dbReference type="NCBI Taxonomy" id="1798498"/>
    <lineage>
        <taxon>Bacteria</taxon>
        <taxon>Candidatus Kaiseribacteriota</taxon>
    </lineage>
</organism>
<name>A0A1F6EAW8_9BACT</name>
<dbReference type="Proteomes" id="UP000176914">
    <property type="component" value="Unassembled WGS sequence"/>
</dbReference>
<dbReference type="AlphaFoldDB" id="A0A1F6EAW8"/>
<dbReference type="EMBL" id="MFLL01000001">
    <property type="protein sequence ID" value="OGG70808.1"/>
    <property type="molecule type" value="Genomic_DNA"/>
</dbReference>
<keyword evidence="1" id="KW-0472">Membrane</keyword>
<gene>
    <name evidence="2" type="ORF">A3C20_04795</name>
</gene>
<sequence length="99" mass="10980">MTRNPYFNALVAGLYIVFIVLLISYGPALVRDKPDTILAPMAMLSLLVCSVAFMGYIFFFQPVLMYLDGQKREAVEFFTKTLGAFAVITGIVVLTAFTI</sequence>
<feature type="transmembrane region" description="Helical" evidence="1">
    <location>
        <begin position="77"/>
        <end position="97"/>
    </location>
</feature>
<protein>
    <recommendedName>
        <fullName evidence="4">DUF5671 domain-containing protein</fullName>
    </recommendedName>
</protein>
<reference evidence="2 3" key="1">
    <citation type="journal article" date="2016" name="Nat. Commun.">
        <title>Thousands of microbial genomes shed light on interconnected biogeochemical processes in an aquifer system.</title>
        <authorList>
            <person name="Anantharaman K."/>
            <person name="Brown C.T."/>
            <person name="Hug L.A."/>
            <person name="Sharon I."/>
            <person name="Castelle C.J."/>
            <person name="Probst A.J."/>
            <person name="Thomas B.C."/>
            <person name="Singh A."/>
            <person name="Wilkins M.J."/>
            <person name="Karaoz U."/>
            <person name="Brodie E.L."/>
            <person name="Williams K.H."/>
            <person name="Hubbard S.S."/>
            <person name="Banfield J.F."/>
        </authorList>
    </citation>
    <scope>NUCLEOTIDE SEQUENCE [LARGE SCALE GENOMIC DNA]</scope>
</reference>
<accession>A0A1F6EAW8</accession>
<evidence type="ECO:0000256" key="1">
    <source>
        <dbReference type="SAM" id="Phobius"/>
    </source>
</evidence>
<evidence type="ECO:0000313" key="2">
    <source>
        <dbReference type="EMBL" id="OGG70808.1"/>
    </source>
</evidence>
<feature type="transmembrane region" description="Helical" evidence="1">
    <location>
        <begin position="37"/>
        <end position="57"/>
    </location>
</feature>
<keyword evidence="1" id="KW-1133">Transmembrane helix</keyword>
<evidence type="ECO:0008006" key="4">
    <source>
        <dbReference type="Google" id="ProtNLM"/>
    </source>
</evidence>
<evidence type="ECO:0000313" key="3">
    <source>
        <dbReference type="Proteomes" id="UP000176914"/>
    </source>
</evidence>
<feature type="transmembrane region" description="Helical" evidence="1">
    <location>
        <begin position="6"/>
        <end position="25"/>
    </location>
</feature>
<keyword evidence="1" id="KW-0812">Transmembrane</keyword>